<dbReference type="RefSeq" id="WP_261919950.1">
    <property type="nucleotide sequence ID" value="NZ_CP022011.1"/>
</dbReference>
<accession>A0A8E3S7Q7</accession>
<evidence type="ECO:0000313" key="2">
    <source>
        <dbReference type="Proteomes" id="UP000955338"/>
    </source>
</evidence>
<dbReference type="Proteomes" id="UP000955338">
    <property type="component" value="Chromosome"/>
</dbReference>
<dbReference type="Pfam" id="PF11920">
    <property type="entry name" value="DUF3438"/>
    <property type="match status" value="1"/>
</dbReference>
<name>A0A8E3S7Q7_9PAST</name>
<dbReference type="EMBL" id="CP022011">
    <property type="protein sequence ID" value="QDJ13968.1"/>
    <property type="molecule type" value="Genomic_DNA"/>
</dbReference>
<keyword evidence="2" id="KW-1185">Reference proteome</keyword>
<proteinExistence type="predicted"/>
<reference evidence="1" key="1">
    <citation type="submission" date="2017-06" db="EMBL/GenBank/DDBJ databases">
        <title>Genome sequencing of pathogenic and non-pathogenic strains within Bisgaard taxon 40.</title>
        <authorList>
            <person name="Ladner J.T."/>
            <person name="Lovett S.P."/>
            <person name="Koroleva G."/>
            <person name="Lorch J.M."/>
        </authorList>
    </citation>
    <scope>NUCLEOTIDE SEQUENCE</scope>
    <source>
        <strain evidence="1">27576-1-I1</strain>
    </source>
</reference>
<protein>
    <submittedName>
        <fullName evidence="1">Integrating conjugative element protein</fullName>
    </submittedName>
</protein>
<evidence type="ECO:0000313" key="1">
    <source>
        <dbReference type="EMBL" id="QDJ13968.1"/>
    </source>
</evidence>
<sequence>MKLLMRIFLVSIGVLSSFAYADIIMQWQRTPLQIDLNLEQERIVFVDRNIKVGYPPTLDNKLRIQNAGGVLYLKALKPFEKTRLQLQDLSNGEIILLDISSEENSQENNALEPVKLVYSDGSKEKEQSDEQIARSDTTLPIPAALTRYAAQSLYAPLRTVEPLVGVQSVTPKLPSNLKTLLPRYPFVSATLLTGWKLGNYVVTAVKLQNHSAQRIELDPRDLNGHFYAATFQHHFLGVKNSPSDTTTVYLITEGDVGNAIIPNPIIKRPIKK</sequence>
<dbReference type="AlphaFoldDB" id="A0A8E3S7Q7"/>
<dbReference type="NCBIfam" id="TIGR03749">
    <property type="entry name" value="conj_TIGR03749"/>
    <property type="match status" value="1"/>
</dbReference>
<gene>
    <name evidence="1" type="ORF">CEP48_00265</name>
</gene>
<dbReference type="InterPro" id="IPR021844">
    <property type="entry name" value="Integr_conj_element_PFL4704"/>
</dbReference>
<organism evidence="1 2">
    <name type="scientific">Mergibacter septicus</name>
    <dbReference type="NCBI Taxonomy" id="221402"/>
    <lineage>
        <taxon>Bacteria</taxon>
        <taxon>Pseudomonadati</taxon>
        <taxon>Pseudomonadota</taxon>
        <taxon>Gammaproteobacteria</taxon>
        <taxon>Pasteurellales</taxon>
        <taxon>Pasteurellaceae</taxon>
        <taxon>Mergibacter</taxon>
    </lineage>
</organism>